<dbReference type="Proteomes" id="UP000595197">
    <property type="component" value="Plasmid pTT6-2"/>
</dbReference>
<dbReference type="EMBL" id="CP067422">
    <property type="protein sequence ID" value="QQP93652.1"/>
    <property type="molecule type" value="Genomic_DNA"/>
</dbReference>
<organism evidence="2 3">
    <name type="scientific">Skermanella cutis</name>
    <dbReference type="NCBI Taxonomy" id="2775420"/>
    <lineage>
        <taxon>Bacteria</taxon>
        <taxon>Pseudomonadati</taxon>
        <taxon>Pseudomonadota</taxon>
        <taxon>Alphaproteobacteria</taxon>
        <taxon>Rhodospirillales</taxon>
        <taxon>Azospirillaceae</taxon>
        <taxon>Skermanella</taxon>
    </lineage>
</organism>
<protein>
    <submittedName>
        <fullName evidence="2">Uncharacterized protein</fullName>
    </submittedName>
</protein>
<evidence type="ECO:0000313" key="2">
    <source>
        <dbReference type="EMBL" id="QQP93652.1"/>
    </source>
</evidence>
<sequence length="62" mass="6300">MTQNNKPGDRAKDKDPAVTDTRDPPAGLPDTGAPGMGADEMPGGLVAGGDGKPDPKDKKADR</sequence>
<proteinExistence type="predicted"/>
<name>A0ABX7BH13_9PROT</name>
<evidence type="ECO:0000313" key="3">
    <source>
        <dbReference type="Proteomes" id="UP000595197"/>
    </source>
</evidence>
<keyword evidence="2" id="KW-0614">Plasmid</keyword>
<evidence type="ECO:0000256" key="1">
    <source>
        <dbReference type="SAM" id="MobiDB-lite"/>
    </source>
</evidence>
<reference evidence="2" key="1">
    <citation type="submission" date="2021-02" db="EMBL/GenBank/DDBJ databases">
        <title>Skermanella TT6 skin isolate.</title>
        <authorList>
            <person name="Lee K."/>
            <person name="Ganzorig M."/>
        </authorList>
    </citation>
    <scope>NUCLEOTIDE SEQUENCE</scope>
    <source>
        <strain evidence="2">TT6</strain>
    </source>
</reference>
<accession>A0ABX7BH13</accession>
<feature type="compositionally biased region" description="Basic and acidic residues" evidence="1">
    <location>
        <begin position="7"/>
        <end position="23"/>
    </location>
</feature>
<keyword evidence="3" id="KW-1185">Reference proteome</keyword>
<gene>
    <name evidence="2" type="ORF">IGS68_32040</name>
</gene>
<dbReference type="RefSeq" id="WP_201083377.1">
    <property type="nucleotide sequence ID" value="NZ_CP067422.1"/>
</dbReference>
<geneLocation type="plasmid" evidence="2 3">
    <name>pTT6-2</name>
</geneLocation>
<feature type="region of interest" description="Disordered" evidence="1">
    <location>
        <begin position="1"/>
        <end position="62"/>
    </location>
</feature>
<feature type="compositionally biased region" description="Basic and acidic residues" evidence="1">
    <location>
        <begin position="51"/>
        <end position="62"/>
    </location>
</feature>